<dbReference type="Pfam" id="PF02629">
    <property type="entry name" value="CoA_binding"/>
    <property type="match status" value="1"/>
</dbReference>
<proteinExistence type="predicted"/>
<dbReference type="OrthoDB" id="6193532at2"/>
<feature type="domain" description="ATP-citrate synthase/succinyl-CoA ligase C-terminal" evidence="1">
    <location>
        <begin position="343"/>
        <end position="497"/>
    </location>
</feature>
<gene>
    <name evidence="3" type="ORF">RU93_GL000575</name>
</gene>
<evidence type="ECO:0000313" key="3">
    <source>
        <dbReference type="EMBL" id="OJG09760.1"/>
    </source>
</evidence>
<dbReference type="RefSeq" id="WP_071875278.1">
    <property type="nucleotide sequence ID" value="NZ_JBHSHF010000022.1"/>
</dbReference>
<dbReference type="STRING" id="328396.RU93_GL000575"/>
<accession>A0A1L8QQI6</accession>
<dbReference type="Gene3D" id="3.40.50.261">
    <property type="entry name" value="Succinyl-CoA synthetase domains"/>
    <property type="match status" value="2"/>
</dbReference>
<reference evidence="3 4" key="1">
    <citation type="submission" date="2014-12" db="EMBL/GenBank/DDBJ databases">
        <title>Draft genome sequences of 29 type strains of Enterococci.</title>
        <authorList>
            <person name="Zhong Z."/>
            <person name="Sun Z."/>
            <person name="Liu W."/>
            <person name="Zhang W."/>
            <person name="Zhang H."/>
        </authorList>
    </citation>
    <scope>NUCLEOTIDE SEQUENCE [LARGE SCALE GENOMIC DNA]</scope>
    <source>
        <strain evidence="3 4">DSM 17690</strain>
    </source>
</reference>
<dbReference type="AlphaFoldDB" id="A0A1L8QQI6"/>
<dbReference type="GO" id="GO:0009361">
    <property type="term" value="C:succinate-CoA ligase complex (ADP-forming)"/>
    <property type="evidence" value="ECO:0007669"/>
    <property type="project" value="TreeGrafter"/>
</dbReference>
<dbReference type="Pfam" id="PF00549">
    <property type="entry name" value="Ligase_CoA"/>
    <property type="match status" value="1"/>
</dbReference>
<keyword evidence="4" id="KW-1185">Reference proteome</keyword>
<protein>
    <recommendedName>
        <fullName evidence="5">Acyl-CoA synthetase FdrA</fullName>
    </recommendedName>
</protein>
<sequence>MLHTIIEKNSYQDSIVLMLLTNHLEEMEGVNSISVMMGTPANKDIFKTGGLYTEELETATPNDMVIVADLDNADMIEAIVTAAQDYLDEQGKKNKGGATEERVKTWDKALELGEDASVAIFSIPGTHAALEIEKAIEEGKHVFCFSDNVALEDEVRLKQLAHEKGLLLMGPDCGTGIINGVPIAFTNAVRRGKIGVIGASGTGIQEVTTIIHKLGAGVTHAIGTGGRDLKEAVNGVTFKDSIALLEQDPDVEVIVAISKPPAARVRGEILDLLRASKKPVVTIFLGEKPENHEKGLYHAHTLEETAKIAVQLSKGQEPTGEADAFVVPEIALKPTQKNIKGYYSGGTLAYEAGMLIKEAIGSGSLDGMDGYILNEAGHEVMDLGDDMYTQGKPHPMIDPSKRKELLEKAGQDEETAVVLLDIVLGYGSHEDMSSALSPTIKKVKADAQADGRELAIIATIVGTDEDPQDMDGQRRILEEAGVIICESNAQAVNTALAIIGKPLVEEVKPIVDKEATTATIPAVSKTLNTLLTTDKFLNIGLSSFAAAITNHGGKVVQFDWQPVAGGNVQLQKALNFLNKVSLKSEGK</sequence>
<dbReference type="Gene3D" id="3.40.50.720">
    <property type="entry name" value="NAD(P)-binding Rossmann-like Domain"/>
    <property type="match status" value="1"/>
</dbReference>
<dbReference type="Proteomes" id="UP000182149">
    <property type="component" value="Unassembled WGS sequence"/>
</dbReference>
<dbReference type="NCBIfam" id="NF004760">
    <property type="entry name" value="PRK06091.1"/>
    <property type="match status" value="1"/>
</dbReference>
<evidence type="ECO:0000313" key="4">
    <source>
        <dbReference type="Proteomes" id="UP000182149"/>
    </source>
</evidence>
<dbReference type="GO" id="GO:0004776">
    <property type="term" value="F:succinate-CoA ligase (GDP-forming) activity"/>
    <property type="evidence" value="ECO:0007669"/>
    <property type="project" value="TreeGrafter"/>
</dbReference>
<evidence type="ECO:0000259" key="1">
    <source>
        <dbReference type="Pfam" id="PF00549"/>
    </source>
</evidence>
<dbReference type="InterPro" id="IPR003781">
    <property type="entry name" value="CoA-bd"/>
</dbReference>
<dbReference type="EMBL" id="JXKD01000013">
    <property type="protein sequence ID" value="OJG09760.1"/>
    <property type="molecule type" value="Genomic_DNA"/>
</dbReference>
<dbReference type="GO" id="GO:0005829">
    <property type="term" value="C:cytosol"/>
    <property type="evidence" value="ECO:0007669"/>
    <property type="project" value="TreeGrafter"/>
</dbReference>
<comment type="caution">
    <text evidence="3">The sequence shown here is derived from an EMBL/GenBank/DDBJ whole genome shotgun (WGS) entry which is preliminary data.</text>
</comment>
<dbReference type="PANTHER" id="PTHR11117">
    <property type="entry name" value="SUCCINYL-COA LIGASE SUBUNIT ALPHA"/>
    <property type="match status" value="1"/>
</dbReference>
<dbReference type="GO" id="GO:0004775">
    <property type="term" value="F:succinate-CoA ligase (ADP-forming) activity"/>
    <property type="evidence" value="ECO:0007669"/>
    <property type="project" value="TreeGrafter"/>
</dbReference>
<evidence type="ECO:0008006" key="5">
    <source>
        <dbReference type="Google" id="ProtNLM"/>
    </source>
</evidence>
<dbReference type="InterPro" id="IPR005811">
    <property type="entry name" value="SUCC_ACL_C"/>
</dbReference>
<dbReference type="InterPro" id="IPR016102">
    <property type="entry name" value="Succinyl-CoA_synth-like"/>
</dbReference>
<dbReference type="GO" id="GO:0006099">
    <property type="term" value="P:tricarboxylic acid cycle"/>
    <property type="evidence" value="ECO:0007669"/>
    <property type="project" value="TreeGrafter"/>
</dbReference>
<evidence type="ECO:0000259" key="2">
    <source>
        <dbReference type="Pfam" id="PF02629"/>
    </source>
</evidence>
<dbReference type="PANTHER" id="PTHR11117:SF24">
    <property type="entry name" value="PROTEIN FDRA"/>
    <property type="match status" value="1"/>
</dbReference>
<name>A0A1L8QQI6_9ENTE</name>
<organism evidence="3 4">
    <name type="scientific">Enterococcus aquimarinus</name>
    <dbReference type="NCBI Taxonomy" id="328396"/>
    <lineage>
        <taxon>Bacteria</taxon>
        <taxon>Bacillati</taxon>
        <taxon>Bacillota</taxon>
        <taxon>Bacilli</taxon>
        <taxon>Lactobacillales</taxon>
        <taxon>Enterococcaceae</taxon>
        <taxon>Enterococcus</taxon>
    </lineage>
</organism>
<dbReference type="SUPFAM" id="SSF52210">
    <property type="entry name" value="Succinyl-CoA synthetase domains"/>
    <property type="match status" value="2"/>
</dbReference>
<feature type="domain" description="CoA-binding" evidence="2">
    <location>
        <begin position="191"/>
        <end position="285"/>
    </location>
</feature>